<gene>
    <name evidence="1" type="ORF">KC222_21180</name>
</gene>
<organism evidence="1 2">
    <name type="scientific">Cedecea davisae</name>
    <dbReference type="NCBI Taxonomy" id="158484"/>
    <lineage>
        <taxon>Bacteria</taxon>
        <taxon>Pseudomonadati</taxon>
        <taxon>Pseudomonadota</taxon>
        <taxon>Gammaproteobacteria</taxon>
        <taxon>Enterobacterales</taxon>
        <taxon>Enterobacteriaceae</taxon>
        <taxon>Cedecea</taxon>
    </lineage>
</organism>
<dbReference type="EMBL" id="JAGRYU010000035">
    <property type="protein sequence ID" value="MBU4684512.1"/>
    <property type="molecule type" value="Genomic_DNA"/>
</dbReference>
<accession>A0ABS6DMY3</accession>
<protein>
    <submittedName>
        <fullName evidence="1">Uncharacterized protein</fullName>
    </submittedName>
</protein>
<name>A0ABS6DMY3_9ENTR</name>
<comment type="caution">
    <text evidence="1">The sequence shown here is derived from an EMBL/GenBank/DDBJ whole genome shotgun (WGS) entry which is preliminary data.</text>
</comment>
<dbReference type="Proteomes" id="UP000686327">
    <property type="component" value="Unassembled WGS sequence"/>
</dbReference>
<keyword evidence="2" id="KW-1185">Reference proteome</keyword>
<sequence length="148" mass="17254">MRFADYPWTERRIYWLNEDGSHHLAAARYQARRLCTQVPLTGTLYRYHVNGQMIVALRNKWNMFLIPDKDLFGSFFDAMRDFGCPFGNGELPHNMHDDTKISEKLCVIWLERGARKPDAVARLLARSGFPDFVQQLESLARRTGAFSR</sequence>
<reference evidence="2" key="2">
    <citation type="submission" date="2023-07" db="EMBL/GenBank/DDBJ databases">
        <title>Cedecea davisae an AmpC producer and its therapeutic implications.</title>
        <authorList>
            <person name="Notter J."/>
        </authorList>
    </citation>
    <scope>NUCLEOTIDE SEQUENCE [LARGE SCALE GENOMIC DNA]</scope>
    <source>
        <strain evidence="2">1</strain>
    </source>
</reference>
<dbReference type="Pfam" id="PF20390">
    <property type="entry name" value="DUF6685"/>
    <property type="match status" value="1"/>
</dbReference>
<reference evidence="1 2" key="1">
    <citation type="submission" date="2021-04" db="EMBL/GenBank/DDBJ databases">
        <authorList>
            <person name="Seiffert S.N."/>
        </authorList>
    </citation>
    <scope>NUCLEOTIDE SEQUENCE [LARGE SCALE GENOMIC DNA]</scope>
    <source>
        <strain evidence="1 2">1</strain>
    </source>
</reference>
<proteinExistence type="predicted"/>
<dbReference type="InterPro" id="IPR046507">
    <property type="entry name" value="DUF6685"/>
</dbReference>
<evidence type="ECO:0000313" key="1">
    <source>
        <dbReference type="EMBL" id="MBU4684512.1"/>
    </source>
</evidence>
<evidence type="ECO:0000313" key="2">
    <source>
        <dbReference type="Proteomes" id="UP000686327"/>
    </source>
</evidence>